<evidence type="ECO:0000313" key="3">
    <source>
        <dbReference type="Proteomes" id="UP001598138"/>
    </source>
</evidence>
<dbReference type="InterPro" id="IPR036249">
    <property type="entry name" value="Thioredoxin-like_sf"/>
</dbReference>
<sequence>MTRTLPIIGFLCTLALSSFGQNPSFKTWEAPEAIFQRAAKEKKPILLEAFLPTCSHCFAYDKTLRSPVIKNYLDKNFLAYQLDLSKRENGLFLRKNKIYIPSTPSFIILSPEGKIWHIEIMGEELNSVPGILKTLQLATDPKERDAAKLARYQAGDRQPDLLLSTAFYTRVTMDTTQNIAIVNDYAKSEATENYGSELNFLLIQKAMLDSDNPIFSYFIKNLPAYYAKYDTAMVKQMAENVLMSSIFSSRARTYSPARIQSIKNDLTLLGIPAKQIAMRFIVLEVLIDLDQAKTMQAIERINQFYEGKPIPEKEKAFWCKQLTRKGDATSPCPLP</sequence>
<dbReference type="RefSeq" id="WP_377981666.1">
    <property type="nucleotide sequence ID" value="NZ_JBBKXZ010000001.1"/>
</dbReference>
<feature type="signal peptide" evidence="1">
    <location>
        <begin position="1"/>
        <end position="20"/>
    </location>
</feature>
<proteinExistence type="predicted"/>
<keyword evidence="3" id="KW-1185">Reference proteome</keyword>
<dbReference type="Pfam" id="PF13899">
    <property type="entry name" value="Thioredoxin_7"/>
    <property type="match status" value="1"/>
</dbReference>
<name>A0ABW6D7Y5_9BACT</name>
<reference evidence="2 3" key="1">
    <citation type="submission" date="2024-03" db="EMBL/GenBank/DDBJ databases">
        <title>Aquirufa genome sequencing.</title>
        <authorList>
            <person name="Pitt A."/>
            <person name="Hahn M.W."/>
        </authorList>
    </citation>
    <scope>NUCLEOTIDE SEQUENCE [LARGE SCALE GENOMIC DNA]</scope>
    <source>
        <strain evidence="2 3">OSTEICH-129V</strain>
    </source>
</reference>
<accession>A0ABW6D7Y5</accession>
<keyword evidence="1" id="KW-0732">Signal</keyword>
<dbReference type="EMBL" id="JBBKXZ010000001">
    <property type="protein sequence ID" value="MFD3393036.1"/>
    <property type="molecule type" value="Genomic_DNA"/>
</dbReference>
<evidence type="ECO:0000256" key="1">
    <source>
        <dbReference type="SAM" id="SignalP"/>
    </source>
</evidence>
<dbReference type="SUPFAM" id="SSF52833">
    <property type="entry name" value="Thioredoxin-like"/>
    <property type="match status" value="1"/>
</dbReference>
<organism evidence="2 3">
    <name type="scientific">Aquirufa avitistagni</name>
    <dbReference type="NCBI Taxonomy" id="3104728"/>
    <lineage>
        <taxon>Bacteria</taxon>
        <taxon>Pseudomonadati</taxon>
        <taxon>Bacteroidota</taxon>
        <taxon>Cytophagia</taxon>
        <taxon>Cytophagales</taxon>
        <taxon>Flectobacillaceae</taxon>
        <taxon>Aquirufa</taxon>
    </lineage>
</organism>
<feature type="chain" id="PRO_5046362483" evidence="1">
    <location>
        <begin position="21"/>
        <end position="335"/>
    </location>
</feature>
<evidence type="ECO:0000313" key="2">
    <source>
        <dbReference type="EMBL" id="MFD3393036.1"/>
    </source>
</evidence>
<dbReference type="Proteomes" id="UP001598138">
    <property type="component" value="Unassembled WGS sequence"/>
</dbReference>
<gene>
    <name evidence="2" type="ORF">U0R10_00235</name>
</gene>
<comment type="caution">
    <text evidence="2">The sequence shown here is derived from an EMBL/GenBank/DDBJ whole genome shotgun (WGS) entry which is preliminary data.</text>
</comment>
<protein>
    <submittedName>
        <fullName evidence="2">Thioredoxin family protein</fullName>
    </submittedName>
</protein>
<dbReference type="Gene3D" id="3.40.30.10">
    <property type="entry name" value="Glutaredoxin"/>
    <property type="match status" value="1"/>
</dbReference>